<dbReference type="InterPro" id="IPR036388">
    <property type="entry name" value="WH-like_DNA-bd_sf"/>
</dbReference>
<reference evidence="2 3" key="1">
    <citation type="submission" date="2009-07" db="EMBL/GenBank/DDBJ databases">
        <authorList>
            <person name="Madupu R."/>
            <person name="Sebastian Y."/>
            <person name="Durkin A.S."/>
            <person name="Torralba M."/>
            <person name="Methe B."/>
            <person name="Sutton G.G."/>
            <person name="Strausberg R.L."/>
            <person name="Nelson K.E."/>
        </authorList>
    </citation>
    <scope>NUCLEOTIDE SEQUENCE [LARGE SCALE GENOMIC DNA]</scope>
    <source>
        <strain evidence="2 3">RM3268</strain>
    </source>
</reference>
<dbReference type="GO" id="GO:0003700">
    <property type="term" value="F:DNA-binding transcription factor activity"/>
    <property type="evidence" value="ECO:0007669"/>
    <property type="project" value="TreeGrafter"/>
</dbReference>
<evidence type="ECO:0000259" key="1">
    <source>
        <dbReference type="PROSITE" id="PS50042"/>
    </source>
</evidence>
<dbReference type="EMBL" id="ACYG01000027">
    <property type="protein sequence ID" value="EEV17167.1"/>
    <property type="molecule type" value="Genomic_DNA"/>
</dbReference>
<dbReference type="Gene3D" id="2.60.120.10">
    <property type="entry name" value="Jelly Rolls"/>
    <property type="match status" value="1"/>
</dbReference>
<dbReference type="PROSITE" id="PS50042">
    <property type="entry name" value="CNMP_BINDING_3"/>
    <property type="match status" value="1"/>
</dbReference>
<dbReference type="SUPFAM" id="SSF51206">
    <property type="entry name" value="cAMP-binding domain-like"/>
    <property type="match status" value="1"/>
</dbReference>
<keyword evidence="3" id="KW-1185">Reference proteome</keyword>
<evidence type="ECO:0000313" key="3">
    <source>
        <dbReference type="Proteomes" id="UP000005709"/>
    </source>
</evidence>
<dbReference type="InterPro" id="IPR018490">
    <property type="entry name" value="cNMP-bd_dom_sf"/>
</dbReference>
<dbReference type="SMART" id="SM00100">
    <property type="entry name" value="cNMP"/>
    <property type="match status" value="1"/>
</dbReference>
<dbReference type="eggNOG" id="COG0664">
    <property type="taxonomic scope" value="Bacteria"/>
</dbReference>
<protein>
    <submittedName>
        <fullName evidence="2">Cyclic nucleotide-binding domain protein</fullName>
    </submittedName>
</protein>
<accession>C8PJR2</accession>
<dbReference type="Pfam" id="PF00027">
    <property type="entry name" value="cNMP_binding"/>
    <property type="match status" value="1"/>
</dbReference>
<dbReference type="InterPro" id="IPR000595">
    <property type="entry name" value="cNMP-bd_dom"/>
</dbReference>
<proteinExistence type="predicted"/>
<organism evidence="2 3">
    <name type="scientific">Campylobacter gracilis RM3268</name>
    <dbReference type="NCBI Taxonomy" id="553220"/>
    <lineage>
        <taxon>Bacteria</taxon>
        <taxon>Pseudomonadati</taxon>
        <taxon>Campylobacterota</taxon>
        <taxon>Epsilonproteobacteria</taxon>
        <taxon>Campylobacterales</taxon>
        <taxon>Campylobacteraceae</taxon>
        <taxon>Campylobacter</taxon>
    </lineage>
</organism>
<evidence type="ECO:0000313" key="2">
    <source>
        <dbReference type="EMBL" id="EEV17167.1"/>
    </source>
</evidence>
<dbReference type="PANTHER" id="PTHR24567">
    <property type="entry name" value="CRP FAMILY TRANSCRIPTIONAL REGULATORY PROTEIN"/>
    <property type="match status" value="1"/>
</dbReference>
<dbReference type="InterPro" id="IPR036390">
    <property type="entry name" value="WH_DNA-bd_sf"/>
</dbReference>
<dbReference type="OrthoDB" id="9815457at2"/>
<dbReference type="AlphaFoldDB" id="C8PJR2"/>
<dbReference type="CDD" id="cd00038">
    <property type="entry name" value="CAP_ED"/>
    <property type="match status" value="1"/>
</dbReference>
<dbReference type="RefSeq" id="WP_005872181.1">
    <property type="nucleotide sequence ID" value="NZ_ACYG01000027.1"/>
</dbReference>
<feature type="domain" description="Cyclic nucleotide-binding" evidence="1">
    <location>
        <begin position="7"/>
        <end position="127"/>
    </location>
</feature>
<dbReference type="Proteomes" id="UP000005709">
    <property type="component" value="Unassembled WGS sequence"/>
</dbReference>
<dbReference type="SUPFAM" id="SSF46785">
    <property type="entry name" value="Winged helix' DNA-binding domain"/>
    <property type="match status" value="1"/>
</dbReference>
<comment type="caution">
    <text evidence="2">The sequence shown here is derived from an EMBL/GenBank/DDBJ whole genome shotgun (WGS) entry which is preliminary data.</text>
</comment>
<dbReference type="GO" id="GO:0003677">
    <property type="term" value="F:DNA binding"/>
    <property type="evidence" value="ECO:0007669"/>
    <property type="project" value="UniProtKB-KW"/>
</dbReference>
<dbReference type="GO" id="GO:0005829">
    <property type="term" value="C:cytosol"/>
    <property type="evidence" value="ECO:0007669"/>
    <property type="project" value="TreeGrafter"/>
</dbReference>
<gene>
    <name evidence="2" type="ORF">CAMGR0001_1462</name>
</gene>
<sequence>MLERIPYFKALSAAQINRLEQISIHKSYKKGEILFFEGERSQYLLILLKGILKIYKTSAKGREIHMREIRPISLVAEMVNFEETSYPASGVFSTNGEVLKIDYEKFKNEFMSDPKICLELLKSMSEKIRALNAVFDNQVVLNCDGKIAKFISENFDIFMSTKYTRIAKILNVTPETFSRTITKFKKSGALILDDKQEITGFDKDKLDEYIQG</sequence>
<name>C8PJR2_9BACT</name>
<dbReference type="PANTHER" id="PTHR24567:SF26">
    <property type="entry name" value="REGULATORY PROTEIN YEIL"/>
    <property type="match status" value="1"/>
</dbReference>
<dbReference type="InterPro" id="IPR050397">
    <property type="entry name" value="Env_Response_Regulators"/>
</dbReference>
<dbReference type="STRING" id="824.CGRAC_0767"/>
<dbReference type="InterPro" id="IPR014710">
    <property type="entry name" value="RmlC-like_jellyroll"/>
</dbReference>
<dbReference type="Gene3D" id="1.10.10.10">
    <property type="entry name" value="Winged helix-like DNA-binding domain superfamily/Winged helix DNA-binding domain"/>
    <property type="match status" value="1"/>
</dbReference>